<evidence type="ECO:0000256" key="2">
    <source>
        <dbReference type="SAM" id="Phobius"/>
    </source>
</evidence>
<comment type="caution">
    <text evidence="4">The sequence shown here is derived from an EMBL/GenBank/DDBJ whole genome shotgun (WGS) entry which is preliminary data.</text>
</comment>
<keyword evidence="2" id="KW-0812">Transmembrane</keyword>
<proteinExistence type="predicted"/>
<evidence type="ECO:0000256" key="1">
    <source>
        <dbReference type="SAM" id="MobiDB-lite"/>
    </source>
</evidence>
<evidence type="ECO:0008006" key="6">
    <source>
        <dbReference type="Google" id="ProtNLM"/>
    </source>
</evidence>
<gene>
    <name evidence="4" type="ORF">DC432_12935</name>
</gene>
<dbReference type="AlphaFoldDB" id="A0A2T7W5N0"/>
<dbReference type="EMBL" id="QDFT01000038">
    <property type="protein sequence ID" value="PVE66025.1"/>
    <property type="molecule type" value="Genomic_DNA"/>
</dbReference>
<organism evidence="4 5">
    <name type="scientific">Microbacterium testaceum</name>
    <name type="common">Aureobacterium testaceum</name>
    <name type="synonym">Brevibacterium testaceum</name>
    <dbReference type="NCBI Taxonomy" id="2033"/>
    <lineage>
        <taxon>Bacteria</taxon>
        <taxon>Bacillati</taxon>
        <taxon>Actinomycetota</taxon>
        <taxon>Actinomycetes</taxon>
        <taxon>Micrococcales</taxon>
        <taxon>Microbacteriaceae</taxon>
        <taxon>Microbacterium</taxon>
    </lineage>
</organism>
<feature type="transmembrane region" description="Helical" evidence="2">
    <location>
        <begin position="306"/>
        <end position="328"/>
    </location>
</feature>
<feature type="signal peptide" evidence="3">
    <location>
        <begin position="1"/>
        <end position="40"/>
    </location>
</feature>
<evidence type="ECO:0000313" key="4">
    <source>
        <dbReference type="EMBL" id="PVE66025.1"/>
    </source>
</evidence>
<keyword evidence="3" id="KW-0732">Signal</keyword>
<evidence type="ECO:0000256" key="3">
    <source>
        <dbReference type="SAM" id="SignalP"/>
    </source>
</evidence>
<keyword evidence="2" id="KW-0472">Membrane</keyword>
<accession>A0A2T7W5N0</accession>
<reference evidence="4 5" key="1">
    <citation type="submission" date="2018-04" db="EMBL/GenBank/DDBJ databases">
        <authorList>
            <person name="Go L.Y."/>
            <person name="Mitchell J.A."/>
        </authorList>
    </citation>
    <scope>NUCLEOTIDE SEQUENCE [LARGE SCALE GENOMIC DNA]</scope>
    <source>
        <strain evidence="4 5">TPD7010</strain>
    </source>
</reference>
<protein>
    <recommendedName>
        <fullName evidence="6">DUF916 domain-containing protein</fullName>
    </recommendedName>
</protein>
<feature type="chain" id="PRO_5015501138" description="DUF916 domain-containing protein" evidence="3">
    <location>
        <begin position="41"/>
        <end position="370"/>
    </location>
</feature>
<sequence length="370" mass="38729">MLSFPAPRRPKAWGIRSVALALVGVAAVSAAFSAARPAHAEDAPSADTIGVSAAPLSPEGTSPRSRFSYQMSPGQTLDDTYVVTNVGSTPQTYTVFATDAFNTDEGGYGLLETGVTPTDAGAWVDFGGQPSVSVALEPGASTEVPFHLAVPADAGPGDHAAGLVVSALANDGQVLVDRRVGTRLYVRVPGDLQPIMSIDGMSASYAPSLNPLDGETTVTFTVRNAGNVALAGRLKAEVRGLFGVGVSGVVESDVDEMLPGSTRTVTTTLSGVGQWVYLAPTVTLYPSIDDQALNPGPLRSVSRDTVLFVVPWALLLVVLVGLLVWGWLRLRRRVDERRARAWVEYTEAEARRKAETEREAVSAGAAGGTP</sequence>
<dbReference type="Proteomes" id="UP000244649">
    <property type="component" value="Unassembled WGS sequence"/>
</dbReference>
<evidence type="ECO:0000313" key="5">
    <source>
        <dbReference type="Proteomes" id="UP000244649"/>
    </source>
</evidence>
<keyword evidence="2" id="KW-1133">Transmembrane helix</keyword>
<feature type="region of interest" description="Disordered" evidence="1">
    <location>
        <begin position="43"/>
        <end position="69"/>
    </location>
</feature>
<name>A0A2T7W5N0_MICTE</name>
<feature type="compositionally biased region" description="Polar residues" evidence="1">
    <location>
        <begin position="59"/>
        <end position="69"/>
    </location>
</feature>
<dbReference type="RefSeq" id="WP_165801268.1">
    <property type="nucleotide sequence ID" value="NZ_QDFT01000038.1"/>
</dbReference>